<gene>
    <name evidence="1" type="ORF">SAMN05216378_2576</name>
</gene>
<reference evidence="2" key="1">
    <citation type="submission" date="2016-10" db="EMBL/GenBank/DDBJ databases">
        <authorList>
            <person name="Varghese N."/>
            <person name="Submissions S."/>
        </authorList>
    </citation>
    <scope>NUCLEOTIDE SEQUENCE [LARGE SCALE GENOMIC DNA]</scope>
    <source>
        <strain evidence="2">CGMCC 1.10784</strain>
    </source>
</reference>
<organism evidence="1 2">
    <name type="scientific">Paenibacillus catalpae</name>
    <dbReference type="NCBI Taxonomy" id="1045775"/>
    <lineage>
        <taxon>Bacteria</taxon>
        <taxon>Bacillati</taxon>
        <taxon>Bacillota</taxon>
        <taxon>Bacilli</taxon>
        <taxon>Bacillales</taxon>
        <taxon>Paenibacillaceae</taxon>
        <taxon>Paenibacillus</taxon>
    </lineage>
</organism>
<dbReference type="STRING" id="1045775.SAMN05216378_2576"/>
<keyword evidence="2" id="KW-1185">Reference proteome</keyword>
<sequence length="66" mass="8032">MQLVKLQINKLKKRRSNNFDESTRGTDPRFLFFPILKEARFFIFIKFSNVTYFKFSRANLYCILVM</sequence>
<evidence type="ECO:0000313" key="1">
    <source>
        <dbReference type="EMBL" id="SFE17006.1"/>
    </source>
</evidence>
<accession>A0A1I1YBR0</accession>
<dbReference type="AlphaFoldDB" id="A0A1I1YBR0"/>
<protein>
    <submittedName>
        <fullName evidence="1">Uncharacterized protein</fullName>
    </submittedName>
</protein>
<evidence type="ECO:0000313" key="2">
    <source>
        <dbReference type="Proteomes" id="UP000198855"/>
    </source>
</evidence>
<name>A0A1I1YBR0_9BACL</name>
<proteinExistence type="predicted"/>
<dbReference type="EMBL" id="FOMT01000002">
    <property type="protein sequence ID" value="SFE17006.1"/>
    <property type="molecule type" value="Genomic_DNA"/>
</dbReference>
<dbReference type="Proteomes" id="UP000198855">
    <property type="component" value="Unassembled WGS sequence"/>
</dbReference>